<feature type="transmembrane region" description="Helical" evidence="6">
    <location>
        <begin position="26"/>
        <end position="50"/>
    </location>
</feature>
<dbReference type="Gene3D" id="1.20.1540.10">
    <property type="entry name" value="Rhomboid-like"/>
    <property type="match status" value="1"/>
</dbReference>
<proteinExistence type="predicted"/>
<evidence type="ECO:0000313" key="8">
    <source>
        <dbReference type="EMBL" id="KAF7155175.1"/>
    </source>
</evidence>
<dbReference type="InterPro" id="IPR007246">
    <property type="entry name" value="Gaa1"/>
</dbReference>
<feature type="transmembrane region" description="Helical" evidence="6">
    <location>
        <begin position="104"/>
        <end position="122"/>
    </location>
</feature>
<dbReference type="OrthoDB" id="445301at2759"/>
<feature type="transmembrane region" description="Helical" evidence="6">
    <location>
        <begin position="838"/>
        <end position="859"/>
    </location>
</feature>
<reference evidence="8" key="1">
    <citation type="submission" date="2020-06" db="EMBL/GenBank/DDBJ databases">
        <title>Draft genome sequences of strains closely related to Aspergillus parafelis and Aspergillus hiratsukae.</title>
        <authorList>
            <person name="Dos Santos R.A.C."/>
            <person name="Rivero-Menendez O."/>
            <person name="Steenwyk J.L."/>
            <person name="Mead M.E."/>
            <person name="Goldman G.H."/>
            <person name="Alastruey-Izquierdo A."/>
            <person name="Rokas A."/>
        </authorList>
    </citation>
    <scope>NUCLEOTIDE SEQUENCE</scope>
    <source>
        <strain evidence="8">CNM-CM5623</strain>
    </source>
</reference>
<dbReference type="GO" id="GO:0042765">
    <property type="term" value="C:GPI-anchor transamidase complex"/>
    <property type="evidence" value="ECO:0007669"/>
    <property type="project" value="InterPro"/>
</dbReference>
<evidence type="ECO:0000256" key="6">
    <source>
        <dbReference type="SAM" id="Phobius"/>
    </source>
</evidence>
<dbReference type="PANTHER" id="PTHR13304">
    <property type="entry name" value="GLYCOSYLPHOSPHATIDYLINOSITOL ANCHOR ATTACHMENT 1 PROTEIN"/>
    <property type="match status" value="1"/>
</dbReference>
<name>A0A8H6PI80_9EURO</name>
<dbReference type="Proteomes" id="UP000654922">
    <property type="component" value="Unassembled WGS sequence"/>
</dbReference>
<comment type="subcellular location">
    <subcellularLocation>
        <location evidence="1">Membrane</location>
        <topology evidence="1">Multi-pass membrane protein</topology>
    </subcellularLocation>
</comment>
<feature type="domain" description="Peptidase S54 rhomboid" evidence="7">
    <location>
        <begin position="64"/>
        <end position="206"/>
    </location>
</feature>
<dbReference type="EMBL" id="JACBAE010001403">
    <property type="protein sequence ID" value="KAF7155175.1"/>
    <property type="molecule type" value="Genomic_DNA"/>
</dbReference>
<evidence type="ECO:0000259" key="7">
    <source>
        <dbReference type="Pfam" id="PF01694"/>
    </source>
</evidence>
<keyword evidence="4 6" id="KW-0472">Membrane</keyword>
<dbReference type="Pfam" id="PF01694">
    <property type="entry name" value="Rhomboid"/>
    <property type="match status" value="1"/>
</dbReference>
<dbReference type="InterPro" id="IPR022764">
    <property type="entry name" value="Peptidase_S54_rhomboid_dom"/>
</dbReference>
<sequence>MATPAALPPLPFNPTRVRSYVLRLPLFTRLVLLVIVAFWLLELQTIWSVVQWGSLTPSEIGFGTMYRLNTYPFIHVGFFHAFVNLVALTPLLERFEAEHGTLTALALFLGPLSTFPAGIYILIEKFILHSNTAVVGASVWVFLLLGSEAIRTFKSNPYFSLGTTKIPTWTSPLFACALVSIFVPNTSFLGHLSAIIIGYLLGLGYLKVLVPPEKILRWIEGKLNLLGRLPHYVRDPQIAEQSSVSLRVVWLLLLPLDEYARRTYISENALLPGQVHAYFSGSEQNIFRGYKRELESLLNSGNQEGQEAKDSELTPVISDQIQSILRAAGLKVATQKYEYTSSGITHEGQNVYAIIHAPRGDATEAIVLVAAWKTADGELNLNGVSLALTLARYFKRGSKLVAMQCGKGVIQAVLMTIVSSKSGTQAWIDAYHDMQPSSVQPLPLKSGALQGGLVIEYPFDHRFESLHIVYDGVNGQLPNLDLFNTAISVAGGQMGIGTNLQEMWEHDDSYQKRLQTILRGMIKQGFGHATGAHSSFMPYHIDAITLQTKGDGWQDEMALGRTVESLCRSLNNLLEHLHQSFFFYLLMHTNRFVSIGTYLPSAMLIAGNFTIMAMALWMRTGYYMHALATSTTKGEGPQDKKSPADQVTNTETNGELNDPNPKELPRPGSVLERQLALPLTLVIGLHLLGLVPLFIFNNIHHKYYTTATYTCLGAGVILPLIVSALLNHGFSSPPTTQQYFLTKSFSLLLLGLFLSTLATLNFSLSFMVGLLCAPLSFVKRINPRTKAALRYPIAILGSLALNALSPPAVLIGACWYSGVSVEMVLTQAAFGWNVWGMWTQVVVWCVWWPAWMVGCVLLGSSLL</sequence>
<dbReference type="SUPFAM" id="SSF144091">
    <property type="entry name" value="Rhomboid-like"/>
    <property type="match status" value="1"/>
</dbReference>
<dbReference type="AlphaFoldDB" id="A0A8H6PI80"/>
<keyword evidence="2 6" id="KW-0812">Transmembrane</keyword>
<keyword evidence="3 6" id="KW-1133">Transmembrane helix</keyword>
<evidence type="ECO:0000256" key="1">
    <source>
        <dbReference type="ARBA" id="ARBA00004141"/>
    </source>
</evidence>
<gene>
    <name evidence="8" type="ORF">CNMCM5623_006602</name>
</gene>
<dbReference type="Pfam" id="PF04114">
    <property type="entry name" value="Gaa1"/>
    <property type="match status" value="1"/>
</dbReference>
<organism evidence="8 9">
    <name type="scientific">Aspergillus felis</name>
    <dbReference type="NCBI Taxonomy" id="1287682"/>
    <lineage>
        <taxon>Eukaryota</taxon>
        <taxon>Fungi</taxon>
        <taxon>Dikarya</taxon>
        <taxon>Ascomycota</taxon>
        <taxon>Pezizomycotina</taxon>
        <taxon>Eurotiomycetes</taxon>
        <taxon>Eurotiomycetidae</taxon>
        <taxon>Eurotiales</taxon>
        <taxon>Aspergillaceae</taxon>
        <taxon>Aspergillus</taxon>
        <taxon>Aspergillus subgen. Fumigati</taxon>
    </lineage>
</organism>
<feature type="compositionally biased region" description="Polar residues" evidence="5">
    <location>
        <begin position="645"/>
        <end position="655"/>
    </location>
</feature>
<evidence type="ECO:0000256" key="3">
    <source>
        <dbReference type="ARBA" id="ARBA00022989"/>
    </source>
</evidence>
<feature type="transmembrane region" description="Helical" evidence="6">
    <location>
        <begin position="70"/>
        <end position="92"/>
    </location>
</feature>
<feature type="transmembrane region" description="Helical" evidence="6">
    <location>
        <begin position="128"/>
        <end position="145"/>
    </location>
</feature>
<dbReference type="InterPro" id="IPR035952">
    <property type="entry name" value="Rhomboid-like_sf"/>
</dbReference>
<dbReference type="FunFam" id="3.40.630.10:FF:000121">
    <property type="entry name" value="GPI transamidase component (GAA1), putative"/>
    <property type="match status" value="1"/>
</dbReference>
<feature type="transmembrane region" description="Helical" evidence="6">
    <location>
        <begin position="675"/>
        <end position="696"/>
    </location>
</feature>
<dbReference type="PANTHER" id="PTHR13304:SF0">
    <property type="entry name" value="GLYCOSYLPHOSPHATIDYLINOSITOL ANCHOR ATTACHMENT 1 PROTEIN"/>
    <property type="match status" value="1"/>
</dbReference>
<feature type="transmembrane region" description="Helical" evidence="6">
    <location>
        <begin position="166"/>
        <end position="183"/>
    </location>
</feature>
<dbReference type="GO" id="GO:0004252">
    <property type="term" value="F:serine-type endopeptidase activity"/>
    <property type="evidence" value="ECO:0007669"/>
    <property type="project" value="InterPro"/>
</dbReference>
<evidence type="ECO:0000313" key="9">
    <source>
        <dbReference type="Proteomes" id="UP000654922"/>
    </source>
</evidence>
<feature type="transmembrane region" description="Helical" evidence="6">
    <location>
        <begin position="793"/>
        <end position="818"/>
    </location>
</feature>
<feature type="transmembrane region" description="Helical" evidence="6">
    <location>
        <begin position="595"/>
        <end position="617"/>
    </location>
</feature>
<feature type="transmembrane region" description="Helical" evidence="6">
    <location>
        <begin position="189"/>
        <end position="210"/>
    </location>
</feature>
<feature type="transmembrane region" description="Helical" evidence="6">
    <location>
        <begin position="746"/>
        <end position="772"/>
    </location>
</feature>
<evidence type="ECO:0000256" key="5">
    <source>
        <dbReference type="SAM" id="MobiDB-lite"/>
    </source>
</evidence>
<evidence type="ECO:0000256" key="2">
    <source>
        <dbReference type="ARBA" id="ARBA00022692"/>
    </source>
</evidence>
<feature type="transmembrane region" description="Helical" evidence="6">
    <location>
        <begin position="703"/>
        <end position="726"/>
    </location>
</feature>
<dbReference type="GO" id="GO:0016255">
    <property type="term" value="P:attachment of GPI anchor to protein"/>
    <property type="evidence" value="ECO:0007669"/>
    <property type="project" value="TreeGrafter"/>
</dbReference>
<protein>
    <recommendedName>
        <fullName evidence="7">Peptidase S54 rhomboid domain-containing protein</fullName>
    </recommendedName>
</protein>
<comment type="caution">
    <text evidence="8">The sequence shown here is derived from an EMBL/GenBank/DDBJ whole genome shotgun (WGS) entry which is preliminary data.</text>
</comment>
<feature type="region of interest" description="Disordered" evidence="5">
    <location>
        <begin position="631"/>
        <end position="667"/>
    </location>
</feature>
<evidence type="ECO:0000256" key="4">
    <source>
        <dbReference type="ARBA" id="ARBA00023136"/>
    </source>
</evidence>
<accession>A0A8H6PI80</accession>